<dbReference type="GO" id="GO:0005829">
    <property type="term" value="C:cytosol"/>
    <property type="evidence" value="ECO:0007669"/>
    <property type="project" value="TreeGrafter"/>
</dbReference>
<evidence type="ECO:0000256" key="1">
    <source>
        <dbReference type="ARBA" id="ARBA00010490"/>
    </source>
</evidence>
<keyword evidence="4" id="KW-1185">Reference proteome</keyword>
<dbReference type="InterPro" id="IPR036883">
    <property type="entry name" value="PDCD5-like_sf"/>
</dbReference>
<evidence type="ECO:0000256" key="2">
    <source>
        <dbReference type="SAM" id="MobiDB-lite"/>
    </source>
</evidence>
<dbReference type="SUPFAM" id="SSF46950">
    <property type="entry name" value="Double-stranded DNA-binding domain"/>
    <property type="match status" value="1"/>
</dbReference>
<evidence type="ECO:0000313" key="3">
    <source>
        <dbReference type="EMBL" id="KAG8469400.1"/>
    </source>
</evidence>
<sequence>MNLGDLSQVPAAGGPTPPGGYNVEQMQKQKAEQTRMEEMREEMLGQILTSEARVRLSRIAIVKADKARRVEDAVINMARSGQVRSKIDEPQLIMILEQISGPGEEAKPKITVSRRRYDEDDDFVVDDDV</sequence>
<organism evidence="3 4">
    <name type="scientific">Diacronema lutheri</name>
    <name type="common">Unicellular marine alga</name>
    <name type="synonym">Monochrysis lutheri</name>
    <dbReference type="NCBI Taxonomy" id="2081491"/>
    <lineage>
        <taxon>Eukaryota</taxon>
        <taxon>Haptista</taxon>
        <taxon>Haptophyta</taxon>
        <taxon>Pavlovophyceae</taxon>
        <taxon>Pavlovales</taxon>
        <taxon>Pavlovaceae</taxon>
        <taxon>Diacronema</taxon>
    </lineage>
</organism>
<comment type="similarity">
    <text evidence="1">Belongs to the PDCD5 family.</text>
</comment>
<dbReference type="OMA" id="MQYEMQK"/>
<dbReference type="InterPro" id="IPR002836">
    <property type="entry name" value="PDCD5-like"/>
</dbReference>
<dbReference type="EMBL" id="JAGTXO010000002">
    <property type="protein sequence ID" value="KAG8469400.1"/>
    <property type="molecule type" value="Genomic_DNA"/>
</dbReference>
<dbReference type="PANTHER" id="PTHR10840:SF0">
    <property type="entry name" value="PROGRAMMED CELL DEATH PROTEIN 5"/>
    <property type="match status" value="1"/>
</dbReference>
<dbReference type="Pfam" id="PF01984">
    <property type="entry name" value="dsDNA_bind"/>
    <property type="match status" value="1"/>
</dbReference>
<dbReference type="PANTHER" id="PTHR10840">
    <property type="entry name" value="PROGRAMMED CELL DEATH PROTEIN 5"/>
    <property type="match status" value="1"/>
</dbReference>
<reference evidence="3" key="1">
    <citation type="submission" date="2021-05" db="EMBL/GenBank/DDBJ databases">
        <title>The genome of the haptophyte Pavlova lutheri (Diacronema luteri, Pavlovales) - a model for lipid biosynthesis in eukaryotic algae.</title>
        <authorList>
            <person name="Hulatt C.J."/>
            <person name="Posewitz M.C."/>
        </authorList>
    </citation>
    <scope>NUCLEOTIDE SEQUENCE</scope>
    <source>
        <strain evidence="3">NIVA-4/92</strain>
    </source>
</reference>
<gene>
    <name evidence="3" type="ORF">KFE25_005855</name>
</gene>
<feature type="region of interest" description="Disordered" evidence="2">
    <location>
        <begin position="1"/>
        <end position="35"/>
    </location>
</feature>
<dbReference type="Proteomes" id="UP000751190">
    <property type="component" value="Unassembled WGS sequence"/>
</dbReference>
<evidence type="ECO:0000313" key="4">
    <source>
        <dbReference type="Proteomes" id="UP000751190"/>
    </source>
</evidence>
<dbReference type="AlphaFoldDB" id="A0A8J6CGR2"/>
<proteinExistence type="inferred from homology"/>
<dbReference type="GO" id="GO:0003677">
    <property type="term" value="F:DNA binding"/>
    <property type="evidence" value="ECO:0007669"/>
    <property type="project" value="InterPro"/>
</dbReference>
<dbReference type="GO" id="GO:0005634">
    <property type="term" value="C:nucleus"/>
    <property type="evidence" value="ECO:0007669"/>
    <property type="project" value="TreeGrafter"/>
</dbReference>
<comment type="caution">
    <text evidence="3">The sequence shown here is derived from an EMBL/GenBank/DDBJ whole genome shotgun (WGS) entry which is preliminary data.</text>
</comment>
<accession>A0A8J6CGR2</accession>
<dbReference type="OrthoDB" id="10252486at2759"/>
<dbReference type="Gene3D" id="1.10.8.140">
    <property type="entry name" value="PDCD5-like"/>
    <property type="match status" value="1"/>
</dbReference>
<name>A0A8J6CGR2_DIALT</name>
<protein>
    <submittedName>
        <fullName evidence="3">Uncharacterized protein</fullName>
    </submittedName>
</protein>